<dbReference type="InterPro" id="IPR012846">
    <property type="entry name" value="Acetolactate_synth_lsu"/>
</dbReference>
<comment type="similarity">
    <text evidence="3 11">Belongs to the TPP enzyme family.</text>
</comment>
<dbReference type="InterPro" id="IPR039368">
    <property type="entry name" value="AHAS_TPP"/>
</dbReference>
<keyword evidence="7 11" id="KW-0479">Metal-binding</keyword>
<dbReference type="PANTHER" id="PTHR18968">
    <property type="entry name" value="THIAMINE PYROPHOSPHATE ENZYMES"/>
    <property type="match status" value="1"/>
</dbReference>
<keyword evidence="5 11" id="KW-0028">Amino-acid biosynthesis</keyword>
<comment type="pathway">
    <text evidence="2 11">Amino-acid biosynthesis; L-valine biosynthesis; L-valine from pyruvate: step 1/4.</text>
</comment>
<dbReference type="CDD" id="cd07035">
    <property type="entry name" value="TPP_PYR_POX_like"/>
    <property type="match status" value="1"/>
</dbReference>
<dbReference type="RefSeq" id="WP_007576064.1">
    <property type="nucleotide sequence ID" value="NZ_BPTS01000002.1"/>
</dbReference>
<gene>
    <name evidence="15" type="ORF">Premu_2730</name>
</gene>
<comment type="pathway">
    <text evidence="1 11">Amino-acid biosynthesis; L-isoleucine biosynthesis; L-isoleucine from 2-oxobutanoate: step 1/4.</text>
</comment>
<dbReference type="Pfam" id="PF02776">
    <property type="entry name" value="TPP_enzyme_N"/>
    <property type="match status" value="1"/>
</dbReference>
<protein>
    <recommendedName>
        <fullName evidence="4 11">Acetolactate synthase</fullName>
        <ecNumber evidence="4 11">2.2.1.6</ecNumber>
    </recommendedName>
</protein>
<sequence length="587" mass="64757">MQKRNTNEPLAPWAGVKIGEEVSGAEILMRALYQENVKTVFGYPGGAIMPVYDALYTYTHKKDPWFTHVLVRHEQGAAHAAEGYARVSGEVGVAIVTSGPGATNTLTGVADAMMDSIPIVVIAGQVGVKALGTDAFQEVDLVDMAQPITKWSYQIRRPEDVAWAVNRAFYIAKSGRPGPVVLDFPRNAQVGKARWMPGKADAVRSYNPYPKVNDDAVKVAAELINHSKKPFALVGHGVEIGKAQEELLTFLEKADIPAARTLLGLSALPSDHPLNMGMLGMHGNYAPNIKQQECDVLIAIGMRFSDRVTGRLDKYAKQAKIIHLDIDPAEIDKNVKTDVAVIGDCKDSLSKITALLRPNDHKRWIDSFKPLYEEEKREVIDPSVRPKEGPLLMGEVINAVAEATHGEAVMCNDVGLHQMFSCRYFKFKKEHSVVSSGGFGTMGFGLPAAIGATFGAPDRTVVLFTGDGSFQMCIEELGTIMEQQAPVKIILLNNHYLGNVRQWQDLMYNHRRSFTYMLNPLYEKIAEGYGINYDVIVNREDLKEKVERMVTTEGPFILECAVKEEENVTPMVTPGSSVDEMQLHLDI</sequence>
<dbReference type="InterPro" id="IPR011766">
    <property type="entry name" value="TPP_enzyme_TPP-bd"/>
</dbReference>
<dbReference type="Pfam" id="PF00205">
    <property type="entry name" value="TPP_enzyme_M"/>
    <property type="match status" value="1"/>
</dbReference>
<dbReference type="Pfam" id="PF02775">
    <property type="entry name" value="TPP_enzyme_C"/>
    <property type="match status" value="1"/>
</dbReference>
<dbReference type="InterPro" id="IPR045229">
    <property type="entry name" value="TPP_enz"/>
</dbReference>
<dbReference type="NCBIfam" id="TIGR00118">
    <property type="entry name" value="acolac_lg"/>
    <property type="match status" value="1"/>
</dbReference>
<dbReference type="Proteomes" id="UP000002772">
    <property type="component" value="Unassembled WGS sequence"/>
</dbReference>
<dbReference type="OrthoDB" id="4494979at2"/>
<comment type="catalytic activity">
    <reaction evidence="11">
        <text>2 pyruvate + H(+) = (2S)-2-acetolactate + CO2</text>
        <dbReference type="Rhea" id="RHEA:25249"/>
        <dbReference type="ChEBI" id="CHEBI:15361"/>
        <dbReference type="ChEBI" id="CHEBI:15378"/>
        <dbReference type="ChEBI" id="CHEBI:16526"/>
        <dbReference type="ChEBI" id="CHEBI:58476"/>
        <dbReference type="EC" id="2.2.1.6"/>
    </reaction>
</comment>
<evidence type="ECO:0000256" key="9">
    <source>
        <dbReference type="ARBA" id="ARBA00023052"/>
    </source>
</evidence>
<evidence type="ECO:0000259" key="14">
    <source>
        <dbReference type="Pfam" id="PF02776"/>
    </source>
</evidence>
<dbReference type="InterPro" id="IPR029035">
    <property type="entry name" value="DHS-like_NAD/FAD-binding_dom"/>
</dbReference>
<evidence type="ECO:0000256" key="1">
    <source>
        <dbReference type="ARBA" id="ARBA00004974"/>
    </source>
</evidence>
<keyword evidence="9 11" id="KW-0786">Thiamine pyrophosphate</keyword>
<evidence type="ECO:0000256" key="4">
    <source>
        <dbReference type="ARBA" id="ARBA00013145"/>
    </source>
</evidence>
<evidence type="ECO:0000256" key="5">
    <source>
        <dbReference type="ARBA" id="ARBA00022605"/>
    </source>
</evidence>
<dbReference type="GO" id="GO:0050660">
    <property type="term" value="F:flavin adenine dinucleotide binding"/>
    <property type="evidence" value="ECO:0007669"/>
    <property type="project" value="InterPro"/>
</dbReference>
<dbReference type="GO" id="GO:0005948">
    <property type="term" value="C:acetolactate synthase complex"/>
    <property type="evidence" value="ECO:0007669"/>
    <property type="project" value="TreeGrafter"/>
</dbReference>
<proteinExistence type="inferred from homology"/>
<dbReference type="PANTHER" id="PTHR18968:SF13">
    <property type="entry name" value="ACETOLACTATE SYNTHASE CATALYTIC SUBUNIT, MITOCHONDRIAL"/>
    <property type="match status" value="1"/>
</dbReference>
<dbReference type="FunFam" id="3.40.50.1220:FF:000008">
    <property type="entry name" value="Acetolactate synthase"/>
    <property type="match status" value="1"/>
</dbReference>
<comment type="cofactor">
    <cofactor evidence="11">
        <name>Mg(2+)</name>
        <dbReference type="ChEBI" id="CHEBI:18420"/>
    </cofactor>
    <text evidence="11">Binds 1 Mg(2+) ion per subunit.</text>
</comment>
<evidence type="ECO:0000313" key="15">
    <source>
        <dbReference type="EMBL" id="EGN58080.1"/>
    </source>
</evidence>
<dbReference type="FunFam" id="3.40.50.970:FF:000007">
    <property type="entry name" value="Acetolactate synthase"/>
    <property type="match status" value="1"/>
</dbReference>
<dbReference type="InterPro" id="IPR029061">
    <property type="entry name" value="THDP-binding"/>
</dbReference>
<evidence type="ECO:0000256" key="11">
    <source>
        <dbReference type="RuleBase" id="RU003591"/>
    </source>
</evidence>
<dbReference type="Gene3D" id="3.40.50.970">
    <property type="match status" value="2"/>
</dbReference>
<dbReference type="eggNOG" id="COG0028">
    <property type="taxonomic scope" value="Bacteria"/>
</dbReference>
<evidence type="ECO:0000259" key="13">
    <source>
        <dbReference type="Pfam" id="PF02775"/>
    </source>
</evidence>
<evidence type="ECO:0000256" key="3">
    <source>
        <dbReference type="ARBA" id="ARBA00007812"/>
    </source>
</evidence>
<dbReference type="GO" id="GO:0000287">
    <property type="term" value="F:magnesium ion binding"/>
    <property type="evidence" value="ECO:0007669"/>
    <property type="project" value="UniProtKB-UniRule"/>
</dbReference>
<feature type="domain" description="Thiamine pyrophosphate enzyme TPP-binding" evidence="13">
    <location>
        <begin position="413"/>
        <end position="560"/>
    </location>
</feature>
<dbReference type="SUPFAM" id="SSF52467">
    <property type="entry name" value="DHS-like NAD/FAD-binding domain"/>
    <property type="match status" value="1"/>
</dbReference>
<dbReference type="Gene3D" id="3.40.50.1220">
    <property type="entry name" value="TPP-binding domain"/>
    <property type="match status" value="1"/>
</dbReference>
<accession>F8NCP5</accession>
<dbReference type="GO" id="GO:0030976">
    <property type="term" value="F:thiamine pyrophosphate binding"/>
    <property type="evidence" value="ECO:0007669"/>
    <property type="project" value="UniProtKB-UniRule"/>
</dbReference>
<keyword evidence="16" id="KW-1185">Reference proteome</keyword>
<dbReference type="GO" id="GO:0009097">
    <property type="term" value="P:isoleucine biosynthetic process"/>
    <property type="evidence" value="ECO:0007669"/>
    <property type="project" value="UniProtKB-UniPathway"/>
</dbReference>
<comment type="cofactor">
    <cofactor evidence="11">
        <name>thiamine diphosphate</name>
        <dbReference type="ChEBI" id="CHEBI:58937"/>
    </cofactor>
    <text evidence="11">Binds 1 thiamine pyrophosphate per subunit.</text>
</comment>
<name>F8NCP5_9BACT</name>
<dbReference type="UniPathway" id="UPA00047">
    <property type="reaction ID" value="UER00055"/>
</dbReference>
<organism evidence="15 16">
    <name type="scientific">Hallella multisaccharivorax DSM 17128</name>
    <dbReference type="NCBI Taxonomy" id="688246"/>
    <lineage>
        <taxon>Bacteria</taxon>
        <taxon>Pseudomonadati</taxon>
        <taxon>Bacteroidota</taxon>
        <taxon>Bacteroidia</taxon>
        <taxon>Bacteroidales</taxon>
        <taxon>Prevotellaceae</taxon>
        <taxon>Hallella</taxon>
    </lineage>
</organism>
<dbReference type="PROSITE" id="PS00187">
    <property type="entry name" value="TPP_ENZYMES"/>
    <property type="match status" value="1"/>
</dbReference>
<evidence type="ECO:0000259" key="12">
    <source>
        <dbReference type="Pfam" id="PF00205"/>
    </source>
</evidence>
<dbReference type="AlphaFoldDB" id="F8NCP5"/>
<dbReference type="HOGENOM" id="CLU_013748_1_2_10"/>
<feature type="domain" description="Thiamine pyrophosphate enzyme central" evidence="12">
    <location>
        <begin position="218"/>
        <end position="351"/>
    </location>
</feature>
<evidence type="ECO:0000313" key="16">
    <source>
        <dbReference type="Proteomes" id="UP000002772"/>
    </source>
</evidence>
<evidence type="ECO:0000256" key="8">
    <source>
        <dbReference type="ARBA" id="ARBA00022842"/>
    </source>
</evidence>
<dbReference type="GO" id="GO:0009099">
    <property type="term" value="P:L-valine biosynthetic process"/>
    <property type="evidence" value="ECO:0007669"/>
    <property type="project" value="UniProtKB-UniPathway"/>
</dbReference>
<reference evidence="16" key="1">
    <citation type="journal article" date="2011" name="Stand. Genomic Sci.">
        <title>Non-contiguous finished genome sequence of the opportunistic oral pathogen Prevotella multisaccharivorax type strain (PPPA20).</title>
        <authorList>
            <person name="Pati A."/>
            <person name="Gronow S."/>
            <person name="Lu M."/>
            <person name="Lapidus A."/>
            <person name="Nolan M."/>
            <person name="Lucas S."/>
            <person name="Hammon N."/>
            <person name="Deshpande S."/>
            <person name="Cheng J.F."/>
            <person name="Tapia R."/>
            <person name="Han C."/>
            <person name="Goodwin L."/>
            <person name="Pitluck S."/>
            <person name="Liolios K."/>
            <person name="Pagani I."/>
            <person name="Mavromatis K."/>
            <person name="Mikhailova N."/>
            <person name="Huntemann M."/>
            <person name="Chen A."/>
            <person name="Palaniappan K."/>
            <person name="Land M."/>
            <person name="Hauser L."/>
            <person name="Detter J.C."/>
            <person name="Brambilla E.M."/>
            <person name="Rohde M."/>
            <person name="Goker M."/>
            <person name="Woyke T."/>
            <person name="Bristow J."/>
            <person name="Eisen J.A."/>
            <person name="Markowitz V."/>
            <person name="Hugenholtz P."/>
            <person name="Kyrpides N.C."/>
            <person name="Klenk H.P."/>
            <person name="Ivanova N."/>
        </authorList>
    </citation>
    <scope>NUCLEOTIDE SEQUENCE [LARGE SCALE GENOMIC DNA]</scope>
    <source>
        <strain evidence="16">DSM 17128</strain>
    </source>
</reference>
<evidence type="ECO:0000256" key="2">
    <source>
        <dbReference type="ARBA" id="ARBA00005025"/>
    </source>
</evidence>
<evidence type="ECO:0000256" key="7">
    <source>
        <dbReference type="ARBA" id="ARBA00022723"/>
    </source>
</evidence>
<keyword evidence="10 11" id="KW-0100">Branched-chain amino acid biosynthesis</keyword>
<feature type="domain" description="Thiamine pyrophosphate enzyme N-terminal TPP-binding" evidence="14">
    <location>
        <begin position="23"/>
        <end position="143"/>
    </location>
</feature>
<dbReference type="EMBL" id="GL945017">
    <property type="protein sequence ID" value="EGN58080.1"/>
    <property type="molecule type" value="Genomic_DNA"/>
</dbReference>
<dbReference type="InterPro" id="IPR012001">
    <property type="entry name" value="Thiamin_PyroP_enz_TPP-bd_dom"/>
</dbReference>
<dbReference type="EC" id="2.2.1.6" evidence="4 11"/>
<evidence type="ECO:0000256" key="10">
    <source>
        <dbReference type="ARBA" id="ARBA00023304"/>
    </source>
</evidence>
<keyword evidence="6 11" id="KW-0808">Transferase</keyword>
<dbReference type="InterPro" id="IPR000399">
    <property type="entry name" value="TPP-bd_CS"/>
</dbReference>
<dbReference type="UniPathway" id="UPA00049">
    <property type="reaction ID" value="UER00059"/>
</dbReference>
<dbReference type="GO" id="GO:0003984">
    <property type="term" value="F:acetolactate synthase activity"/>
    <property type="evidence" value="ECO:0007669"/>
    <property type="project" value="UniProtKB-EC"/>
</dbReference>
<dbReference type="SUPFAM" id="SSF52518">
    <property type="entry name" value="Thiamin diphosphate-binding fold (THDP-binding)"/>
    <property type="match status" value="2"/>
</dbReference>
<evidence type="ECO:0000256" key="6">
    <source>
        <dbReference type="ARBA" id="ARBA00022679"/>
    </source>
</evidence>
<keyword evidence="8 11" id="KW-0460">Magnesium</keyword>
<dbReference type="CDD" id="cd02015">
    <property type="entry name" value="TPP_AHAS"/>
    <property type="match status" value="1"/>
</dbReference>
<dbReference type="STRING" id="688246.Premu_2730"/>
<dbReference type="InterPro" id="IPR012000">
    <property type="entry name" value="Thiamin_PyroP_enz_cen_dom"/>
</dbReference>